<dbReference type="PANTHER" id="PTHR10157">
    <property type="entry name" value="DOPAMINE BETA HYDROXYLASE RELATED"/>
    <property type="match status" value="1"/>
</dbReference>
<evidence type="ECO:0000256" key="1">
    <source>
        <dbReference type="ARBA" id="ARBA00022723"/>
    </source>
</evidence>
<proteinExistence type="predicted"/>
<dbReference type="PANTHER" id="PTHR10157:SF23">
    <property type="entry name" value="MOXD1 HOMOLOG 1"/>
    <property type="match status" value="1"/>
</dbReference>
<accession>A0A2W5T2H6</accession>
<keyword evidence="3" id="KW-1015">Disulfide bond</keyword>
<dbReference type="Gene3D" id="2.60.120.230">
    <property type="match status" value="1"/>
</dbReference>
<keyword evidence="1 5" id="KW-0479">Metal-binding</keyword>
<comment type="caution">
    <text evidence="7">The sequence shown here is derived from an EMBL/GenBank/DDBJ whole genome shotgun (WGS) entry which is preliminary data.</text>
</comment>
<dbReference type="Pfam" id="PF01082">
    <property type="entry name" value="Cu2_monooxygen"/>
    <property type="match status" value="1"/>
</dbReference>
<organism evidence="7 8">
    <name type="scientific">Archangium gephyra</name>
    <dbReference type="NCBI Taxonomy" id="48"/>
    <lineage>
        <taxon>Bacteria</taxon>
        <taxon>Pseudomonadati</taxon>
        <taxon>Myxococcota</taxon>
        <taxon>Myxococcia</taxon>
        <taxon>Myxococcales</taxon>
        <taxon>Cystobacterineae</taxon>
        <taxon>Archangiaceae</taxon>
        <taxon>Archangium</taxon>
    </lineage>
</organism>
<dbReference type="InterPro" id="IPR008977">
    <property type="entry name" value="PHM/PNGase_F_dom_sf"/>
</dbReference>
<dbReference type="SUPFAM" id="SSF49742">
    <property type="entry name" value="PHM/PNGase F"/>
    <property type="match status" value="2"/>
</dbReference>
<dbReference type="Gene3D" id="2.60.120.310">
    <property type="entry name" value="Copper type II, ascorbate-dependent monooxygenase, N-terminal domain"/>
    <property type="match status" value="1"/>
</dbReference>
<keyword evidence="2 5" id="KW-0408">Iron</keyword>
<dbReference type="Pfam" id="PF03712">
    <property type="entry name" value="Cu2_monoox_C"/>
    <property type="match status" value="1"/>
</dbReference>
<dbReference type="AlphaFoldDB" id="A0A2W5T2H6"/>
<dbReference type="InterPro" id="IPR000323">
    <property type="entry name" value="Cu2_ascorb_mOase_N"/>
</dbReference>
<name>A0A2W5T2H6_9BACT</name>
<reference evidence="7 8" key="1">
    <citation type="submission" date="2017-08" db="EMBL/GenBank/DDBJ databases">
        <title>Infants hospitalized years apart are colonized by the same room-sourced microbial strains.</title>
        <authorList>
            <person name="Brooks B."/>
            <person name="Olm M.R."/>
            <person name="Firek B.A."/>
            <person name="Baker R."/>
            <person name="Thomas B.C."/>
            <person name="Morowitz M.J."/>
            <person name="Banfield J.F."/>
        </authorList>
    </citation>
    <scope>NUCLEOTIDE SEQUENCE [LARGE SCALE GENOMIC DNA]</scope>
    <source>
        <strain evidence="7">S2_003_000_R2_14</strain>
    </source>
</reference>
<dbReference type="InterPro" id="IPR014784">
    <property type="entry name" value="Cu2_ascorb_mOase-like_C"/>
</dbReference>
<keyword evidence="5" id="KW-0349">Heme</keyword>
<dbReference type="GO" id="GO:0009055">
    <property type="term" value="F:electron transfer activity"/>
    <property type="evidence" value="ECO:0007669"/>
    <property type="project" value="InterPro"/>
</dbReference>
<dbReference type="InterPro" id="IPR036939">
    <property type="entry name" value="Cu2_ascorb_mOase_N_sf"/>
</dbReference>
<evidence type="ECO:0000313" key="7">
    <source>
        <dbReference type="EMBL" id="PZR09600.1"/>
    </source>
</evidence>
<dbReference type="PROSITE" id="PS51007">
    <property type="entry name" value="CYTC"/>
    <property type="match status" value="1"/>
</dbReference>
<evidence type="ECO:0000256" key="4">
    <source>
        <dbReference type="ARBA" id="ARBA00023180"/>
    </source>
</evidence>
<keyword evidence="4" id="KW-0325">Glycoprotein</keyword>
<dbReference type="EMBL" id="QFQP01000020">
    <property type="protein sequence ID" value="PZR09600.1"/>
    <property type="molecule type" value="Genomic_DNA"/>
</dbReference>
<feature type="domain" description="Cytochrome c" evidence="6">
    <location>
        <begin position="79"/>
        <end position="170"/>
    </location>
</feature>
<evidence type="ECO:0000256" key="3">
    <source>
        <dbReference type="ARBA" id="ARBA00023157"/>
    </source>
</evidence>
<sequence>MTRASMGARCLLRGTLGRFRRGPRGLRATFGRFPRSHDAGTLRAMSNRLIVSLCFLALAACGKGPNTGTGGGTGGGGGLPPVSGATYYKDVLPITQVSCNGCHTEGGIAPFALDTYEAAKTHAALMSDAVKNKRMPPWHAAKDCGGQFVGDRTLTDQQIATLEGWFLDGAQEGNPADAPAPVDATSEQLAKVDFEGKMSVTYTPTMKDDYRCFIVDPALTQTKTVTGYDIAPGSKKVVHHVILYRVPRVAAVAKDGEDAKAGWECFGGADINDAAALGAWAPGGAAVTYPARTGIRLSSDQVLAMQVHYNTDNGSDTDQTSVKLMYGTGTEQEAYLLPVVAASFAIPPNAQDYKHTQSFDNPTKGNLNVPIKLWGFLPHMHTRGKAISIKSADTCLVDVPNWDFHWQTQYFRRAPFIMGADAKVSMNCSWDNPSNSTIRWGEGTSDEMCFAFIYATL</sequence>
<gene>
    <name evidence="7" type="ORF">DI536_21930</name>
</gene>
<evidence type="ECO:0000256" key="5">
    <source>
        <dbReference type="PROSITE-ProRule" id="PRU00433"/>
    </source>
</evidence>
<dbReference type="InterPro" id="IPR000945">
    <property type="entry name" value="DBH-like"/>
</dbReference>
<protein>
    <recommendedName>
        <fullName evidence="6">Cytochrome c domain-containing protein</fullName>
    </recommendedName>
</protein>
<evidence type="ECO:0000259" key="6">
    <source>
        <dbReference type="PROSITE" id="PS51007"/>
    </source>
</evidence>
<dbReference type="GO" id="GO:0020037">
    <property type="term" value="F:heme binding"/>
    <property type="evidence" value="ECO:0007669"/>
    <property type="project" value="InterPro"/>
</dbReference>
<dbReference type="InterPro" id="IPR024548">
    <property type="entry name" value="Cu2_monoox_C"/>
</dbReference>
<dbReference type="Proteomes" id="UP000249061">
    <property type="component" value="Unassembled WGS sequence"/>
</dbReference>
<dbReference type="GO" id="GO:0005507">
    <property type="term" value="F:copper ion binding"/>
    <property type="evidence" value="ECO:0007669"/>
    <property type="project" value="InterPro"/>
</dbReference>
<dbReference type="GO" id="GO:0004500">
    <property type="term" value="F:dopamine beta-monooxygenase activity"/>
    <property type="evidence" value="ECO:0007669"/>
    <property type="project" value="InterPro"/>
</dbReference>
<evidence type="ECO:0000313" key="8">
    <source>
        <dbReference type="Proteomes" id="UP000249061"/>
    </source>
</evidence>
<evidence type="ECO:0000256" key="2">
    <source>
        <dbReference type="ARBA" id="ARBA00023004"/>
    </source>
</evidence>
<dbReference type="InterPro" id="IPR009056">
    <property type="entry name" value="Cyt_c-like_dom"/>
</dbReference>